<reference evidence="1" key="1">
    <citation type="submission" date="2021-06" db="EMBL/GenBank/DDBJ databases">
        <authorList>
            <person name="Kallberg Y."/>
            <person name="Tangrot J."/>
            <person name="Rosling A."/>
        </authorList>
    </citation>
    <scope>NUCLEOTIDE SEQUENCE</scope>
    <source>
        <strain evidence="1">CL356</strain>
    </source>
</reference>
<evidence type="ECO:0000313" key="1">
    <source>
        <dbReference type="EMBL" id="CAG8739405.1"/>
    </source>
</evidence>
<sequence length="141" mass="15470">PPKNETPEEKAIRLQAEAEATRISQLIDAQIKTERAQLKKESENTHKILLLVPSLRNAFPNPTVTQNLAYVPSVTNQVDGETPSKADSTPGPELSEEAAYVLRAAAIDACEMIVRRARGLNVDNSGGEEWIRELNLPELDG</sequence>
<comment type="caution">
    <text evidence="1">The sequence shown here is derived from an EMBL/GenBank/DDBJ whole genome shotgun (WGS) entry which is preliminary data.</text>
</comment>
<dbReference type="EMBL" id="CAJVPT010047100">
    <property type="protein sequence ID" value="CAG8739405.1"/>
    <property type="molecule type" value="Genomic_DNA"/>
</dbReference>
<accession>A0ACA9Q6D0</accession>
<organism evidence="1 2">
    <name type="scientific">Acaulospora colombiana</name>
    <dbReference type="NCBI Taxonomy" id="27376"/>
    <lineage>
        <taxon>Eukaryota</taxon>
        <taxon>Fungi</taxon>
        <taxon>Fungi incertae sedis</taxon>
        <taxon>Mucoromycota</taxon>
        <taxon>Glomeromycotina</taxon>
        <taxon>Glomeromycetes</taxon>
        <taxon>Diversisporales</taxon>
        <taxon>Acaulosporaceae</taxon>
        <taxon>Acaulospora</taxon>
    </lineage>
</organism>
<protein>
    <submittedName>
        <fullName evidence="1">16619_t:CDS:1</fullName>
    </submittedName>
</protein>
<proteinExistence type="predicted"/>
<evidence type="ECO:0000313" key="2">
    <source>
        <dbReference type="Proteomes" id="UP000789525"/>
    </source>
</evidence>
<feature type="non-terminal residue" evidence="1">
    <location>
        <position position="1"/>
    </location>
</feature>
<feature type="non-terminal residue" evidence="1">
    <location>
        <position position="141"/>
    </location>
</feature>
<keyword evidence="2" id="KW-1185">Reference proteome</keyword>
<dbReference type="Proteomes" id="UP000789525">
    <property type="component" value="Unassembled WGS sequence"/>
</dbReference>
<name>A0ACA9Q6D0_9GLOM</name>
<gene>
    <name evidence="1" type="ORF">ACOLOM_LOCUS12088</name>
</gene>